<keyword evidence="3" id="KW-1185">Reference proteome</keyword>
<protein>
    <submittedName>
        <fullName evidence="2">Uncharacterized protein</fullName>
    </submittedName>
</protein>
<proteinExistence type="predicted"/>
<dbReference type="InterPro" id="IPR021054">
    <property type="entry name" value="Cell_wall_mannoprotein_1"/>
</dbReference>
<gene>
    <name evidence="2" type="ORF">MYCIT1_LOCUS16784</name>
</gene>
<organism evidence="2 3">
    <name type="scientific">Mycena citricolor</name>
    <dbReference type="NCBI Taxonomy" id="2018698"/>
    <lineage>
        <taxon>Eukaryota</taxon>
        <taxon>Fungi</taxon>
        <taxon>Dikarya</taxon>
        <taxon>Basidiomycota</taxon>
        <taxon>Agaricomycotina</taxon>
        <taxon>Agaricomycetes</taxon>
        <taxon>Agaricomycetidae</taxon>
        <taxon>Agaricales</taxon>
        <taxon>Marasmiineae</taxon>
        <taxon>Mycenaceae</taxon>
        <taxon>Mycena</taxon>
    </lineage>
</organism>
<name>A0AAD2HA13_9AGAR</name>
<sequence>MFRALFIAAPLAVATAVPTATTGLTEVESTLKDLGSKCTALDDAVRAVQPGAGFLQMLNIQSDVDAVRNSLDTAWKTLEGSQLDDDECDAFFQQVQSYEGLIVATVDDIAAQKGTLDTYHAFLCSDGRELKVGCDGYLQTAAVVCPKHADQLSDDRVTLDGALQNLLGPNGYNC</sequence>
<dbReference type="Pfam" id="PF12296">
    <property type="entry name" value="HsbA"/>
    <property type="match status" value="1"/>
</dbReference>
<feature type="chain" id="PRO_5041939012" evidence="1">
    <location>
        <begin position="17"/>
        <end position="174"/>
    </location>
</feature>
<accession>A0AAD2HA13</accession>
<dbReference type="AlphaFoldDB" id="A0AAD2HA13"/>
<comment type="caution">
    <text evidence="2">The sequence shown here is derived from an EMBL/GenBank/DDBJ whole genome shotgun (WGS) entry which is preliminary data.</text>
</comment>
<feature type="signal peptide" evidence="1">
    <location>
        <begin position="1"/>
        <end position="16"/>
    </location>
</feature>
<reference evidence="2" key="1">
    <citation type="submission" date="2023-11" db="EMBL/GenBank/DDBJ databases">
        <authorList>
            <person name="De Vega J J."/>
            <person name="De Vega J J."/>
        </authorList>
    </citation>
    <scope>NUCLEOTIDE SEQUENCE</scope>
</reference>
<evidence type="ECO:0000313" key="2">
    <source>
        <dbReference type="EMBL" id="CAK5271605.1"/>
    </source>
</evidence>
<evidence type="ECO:0000256" key="1">
    <source>
        <dbReference type="SAM" id="SignalP"/>
    </source>
</evidence>
<keyword evidence="1" id="KW-0732">Signal</keyword>
<dbReference type="EMBL" id="CAVNYO010000174">
    <property type="protein sequence ID" value="CAK5271605.1"/>
    <property type="molecule type" value="Genomic_DNA"/>
</dbReference>
<dbReference type="Proteomes" id="UP001295794">
    <property type="component" value="Unassembled WGS sequence"/>
</dbReference>
<evidence type="ECO:0000313" key="3">
    <source>
        <dbReference type="Proteomes" id="UP001295794"/>
    </source>
</evidence>